<dbReference type="GO" id="GO:0005737">
    <property type="term" value="C:cytoplasm"/>
    <property type="evidence" value="ECO:0007669"/>
    <property type="project" value="UniProtKB-SubCell"/>
</dbReference>
<dbReference type="HAMAP" id="MF_00200">
    <property type="entry name" value="RTC"/>
    <property type="match status" value="1"/>
</dbReference>
<reference evidence="9 10" key="1">
    <citation type="submission" date="2016-11" db="EMBL/GenBank/DDBJ databases">
        <authorList>
            <person name="Jaros S."/>
            <person name="Januszkiewicz K."/>
            <person name="Wedrychowicz H."/>
        </authorList>
    </citation>
    <scope>NUCLEOTIDE SEQUENCE [LARGE SCALE GENOMIC DNA]</scope>
    <source>
        <strain evidence="9 10">DSM 18772</strain>
    </source>
</reference>
<dbReference type="GO" id="GO:0005524">
    <property type="term" value="F:ATP binding"/>
    <property type="evidence" value="ECO:0007669"/>
    <property type="project" value="UniProtKB-KW"/>
</dbReference>
<dbReference type="SUPFAM" id="SSF52913">
    <property type="entry name" value="RNA 3'-terminal phosphate cyclase, RPTC, insert domain"/>
    <property type="match status" value="1"/>
</dbReference>
<dbReference type="EC" id="6.5.1.4" evidence="5 6"/>
<evidence type="ECO:0000256" key="3">
    <source>
        <dbReference type="ARBA" id="ARBA00022741"/>
    </source>
</evidence>
<dbReference type="InParanoid" id="A0A1M6L2V4"/>
<gene>
    <name evidence="5" type="primary">rtcA</name>
    <name evidence="9" type="ORF">SAMN02745181_2277</name>
</gene>
<evidence type="ECO:0000256" key="6">
    <source>
        <dbReference type="NCBIfam" id="TIGR03399"/>
    </source>
</evidence>
<dbReference type="Pfam" id="PF01137">
    <property type="entry name" value="RTC"/>
    <property type="match status" value="1"/>
</dbReference>
<evidence type="ECO:0000313" key="10">
    <source>
        <dbReference type="Proteomes" id="UP000184510"/>
    </source>
</evidence>
<keyword evidence="10" id="KW-1185">Reference proteome</keyword>
<dbReference type="Gene3D" id="3.30.360.20">
    <property type="entry name" value="RNA 3'-terminal phosphate cyclase, insert domain"/>
    <property type="match status" value="1"/>
</dbReference>
<dbReference type="GO" id="GO:0003963">
    <property type="term" value="F:RNA-3'-phosphate cyclase activity"/>
    <property type="evidence" value="ECO:0007669"/>
    <property type="project" value="UniProtKB-UniRule"/>
</dbReference>
<comment type="catalytic activity">
    <reaction evidence="4 5">
        <text>a 3'-end 3'-phospho-ribonucleotide-RNA + ATP = a 3'-end 2',3'-cyclophospho-ribonucleotide-RNA + AMP + diphosphate</text>
        <dbReference type="Rhea" id="RHEA:23976"/>
        <dbReference type="Rhea" id="RHEA-COMP:10463"/>
        <dbReference type="Rhea" id="RHEA-COMP:10464"/>
        <dbReference type="ChEBI" id="CHEBI:30616"/>
        <dbReference type="ChEBI" id="CHEBI:33019"/>
        <dbReference type="ChEBI" id="CHEBI:83062"/>
        <dbReference type="ChEBI" id="CHEBI:83064"/>
        <dbReference type="ChEBI" id="CHEBI:456215"/>
        <dbReference type="EC" id="6.5.1.4"/>
    </reaction>
</comment>
<proteinExistence type="inferred from homology"/>
<feature type="active site" description="Tele-AMP-histidine intermediate" evidence="5">
    <location>
        <position position="304"/>
    </location>
</feature>
<dbReference type="InterPro" id="IPR000228">
    <property type="entry name" value="RNA3'_term_phos_cyc"/>
</dbReference>
<dbReference type="STRING" id="1123071.SAMN02745181_2277"/>
<feature type="binding site" evidence="5">
    <location>
        <begin position="279"/>
        <end position="283"/>
    </location>
    <ligand>
        <name>ATP</name>
        <dbReference type="ChEBI" id="CHEBI:30616"/>
    </ligand>
</feature>
<dbReference type="InterPro" id="IPR017770">
    <property type="entry name" value="RNA3'_term_phos_cyc_type_1"/>
</dbReference>
<sequence>MIQINGQDGGGQVLRSALSLSMVTGEPFRMVNIRGKRPKPGLKRQHLTCVQAAAAICDAEVGGVEMNSTSITFTPGAVKHGEYAFAIGSAGSTTLVFQTLLPALMLADGESVVKVEGGTHNPMAPSADFISKVFLPAAAKWGVNAEMTCERVGFAPAGGGRVVSRIRPSILTPHDLTERGEIQRKEITSMVVGISGEIMKREVKAAQKKLVWEDAEIVLEQVNDADGTGNCFAVHVDFANLSDRFTEYGSYGVSSERVAGNAAKNVKRHLSSEAAVSEHLADQLILPMALAGAGSFTVRRLTNHLKTNIAVVHKFLDVRFEVEELEGVIRVGVA</sequence>
<evidence type="ECO:0000256" key="4">
    <source>
        <dbReference type="ARBA" id="ARBA00024481"/>
    </source>
</evidence>
<dbReference type="InterPro" id="IPR037136">
    <property type="entry name" value="RNA3'_phos_cyclase_dom_sf"/>
</dbReference>
<feature type="domain" description="RNA 3'-terminal phosphate cyclase" evidence="7">
    <location>
        <begin position="9"/>
        <end position="322"/>
    </location>
</feature>
<dbReference type="InterPro" id="IPR013792">
    <property type="entry name" value="RNA3'P_cycl/enolpyr_Trfase_a/b"/>
</dbReference>
<dbReference type="SUPFAM" id="SSF55205">
    <property type="entry name" value="EPT/RTPC-like"/>
    <property type="match status" value="2"/>
</dbReference>
<dbReference type="NCBIfam" id="TIGR03399">
    <property type="entry name" value="RNA_3prim_cycl"/>
    <property type="match status" value="1"/>
</dbReference>
<comment type="similarity">
    <text evidence="1 5">Belongs to the RNA 3'-terminal cyclase family. Type 1 subfamily.</text>
</comment>
<keyword evidence="3 5" id="KW-0547">Nucleotide-binding</keyword>
<organism evidence="9 10">
    <name type="scientific">Rubritalea squalenifaciens DSM 18772</name>
    <dbReference type="NCBI Taxonomy" id="1123071"/>
    <lineage>
        <taxon>Bacteria</taxon>
        <taxon>Pseudomonadati</taxon>
        <taxon>Verrucomicrobiota</taxon>
        <taxon>Verrucomicrobiia</taxon>
        <taxon>Verrucomicrobiales</taxon>
        <taxon>Rubritaleaceae</taxon>
        <taxon>Rubritalea</taxon>
    </lineage>
</organism>
<keyword evidence="2 5" id="KW-0436">Ligase</keyword>
<dbReference type="OrthoDB" id="9789235at2"/>
<comment type="function">
    <text evidence="5">Catalyzes the conversion of 3'-phosphate to a 2',3'-cyclic phosphodiester at the end of RNA. The mechanism of action of the enzyme occurs in 3 steps: (A) adenylation of the enzyme by ATP; (B) transfer of adenylate to an RNA-N3'P to produce RNA-N3'PP5'A; (C) and attack of the adjacent 2'-hydroxyl on the 3'-phosphorus in the diester linkage to produce the cyclic end product. The biological role of this enzyme is unknown but it is likely to function in some aspects of cellular RNA processing.</text>
</comment>
<evidence type="ECO:0000259" key="8">
    <source>
        <dbReference type="Pfam" id="PF05189"/>
    </source>
</evidence>
<dbReference type="FunCoup" id="A0A1M6L2V4">
    <property type="interactions" value="304"/>
</dbReference>
<dbReference type="EMBL" id="FQYR01000004">
    <property type="protein sequence ID" value="SHJ65565.1"/>
    <property type="molecule type" value="Genomic_DNA"/>
</dbReference>
<dbReference type="PIRSF" id="PIRSF005378">
    <property type="entry name" value="RNA3'_term_phos_cycl_euk"/>
    <property type="match status" value="1"/>
</dbReference>
<comment type="subcellular location">
    <subcellularLocation>
        <location evidence="5">Cytoplasm</location>
    </subcellularLocation>
</comment>
<dbReference type="PANTHER" id="PTHR11096:SF0">
    <property type="entry name" value="RNA 3'-TERMINAL PHOSPHATE CYCLASE"/>
    <property type="match status" value="1"/>
</dbReference>
<dbReference type="NCBIfam" id="NF003246">
    <property type="entry name" value="PRK04204.1-2"/>
    <property type="match status" value="1"/>
</dbReference>
<feature type="domain" description="RNA 3'-terminal phosphate cyclase insert" evidence="8">
    <location>
        <begin position="177"/>
        <end position="270"/>
    </location>
</feature>
<evidence type="ECO:0000256" key="1">
    <source>
        <dbReference type="ARBA" id="ARBA00009206"/>
    </source>
</evidence>
<dbReference type="InterPro" id="IPR036553">
    <property type="entry name" value="RPTC_insert"/>
</dbReference>
<dbReference type="PANTHER" id="PTHR11096">
    <property type="entry name" value="RNA 3' TERMINAL PHOSPHATE CYCLASE"/>
    <property type="match status" value="1"/>
</dbReference>
<dbReference type="Proteomes" id="UP000184510">
    <property type="component" value="Unassembled WGS sequence"/>
</dbReference>
<dbReference type="InterPro" id="IPR023797">
    <property type="entry name" value="RNA3'_phos_cyclase_dom"/>
</dbReference>
<dbReference type="InterPro" id="IPR013791">
    <property type="entry name" value="RNA3'-term_phos_cycl_insert"/>
</dbReference>
<evidence type="ECO:0000313" key="9">
    <source>
        <dbReference type="EMBL" id="SHJ65565.1"/>
    </source>
</evidence>
<protein>
    <recommendedName>
        <fullName evidence="5 6">RNA 3'-terminal phosphate cyclase</fullName>
        <shortName evidence="5">RNA cyclase</shortName>
        <shortName evidence="5">RNA-3'-phosphate cyclase</shortName>
        <ecNumber evidence="5 6">6.5.1.4</ecNumber>
    </recommendedName>
</protein>
<accession>A0A1M6L2V4</accession>
<feature type="binding site" evidence="5">
    <location>
        <position position="98"/>
    </location>
    <ligand>
        <name>ATP</name>
        <dbReference type="ChEBI" id="CHEBI:30616"/>
    </ligand>
</feature>
<evidence type="ECO:0000256" key="2">
    <source>
        <dbReference type="ARBA" id="ARBA00022598"/>
    </source>
</evidence>
<dbReference type="GO" id="GO:0006396">
    <property type="term" value="P:RNA processing"/>
    <property type="evidence" value="ECO:0007669"/>
    <property type="project" value="UniProtKB-UniRule"/>
</dbReference>
<keyword evidence="5" id="KW-0067">ATP-binding</keyword>
<keyword evidence="5" id="KW-0963">Cytoplasm</keyword>
<dbReference type="Pfam" id="PF05189">
    <property type="entry name" value="RTC_insert"/>
    <property type="match status" value="1"/>
</dbReference>
<dbReference type="RefSeq" id="WP_143183879.1">
    <property type="nucleotide sequence ID" value="NZ_FQYR01000004.1"/>
</dbReference>
<evidence type="ECO:0000256" key="5">
    <source>
        <dbReference type="HAMAP-Rule" id="MF_00200"/>
    </source>
</evidence>
<name>A0A1M6L2V4_9BACT</name>
<dbReference type="Gene3D" id="3.65.10.20">
    <property type="entry name" value="RNA 3'-terminal phosphate cyclase domain"/>
    <property type="match status" value="1"/>
</dbReference>
<dbReference type="AlphaFoldDB" id="A0A1M6L2V4"/>
<evidence type="ECO:0000259" key="7">
    <source>
        <dbReference type="Pfam" id="PF01137"/>
    </source>
</evidence>